<evidence type="ECO:0000259" key="5">
    <source>
        <dbReference type="PROSITE" id="PS50222"/>
    </source>
</evidence>
<name>A0A814XQ29_9BILA</name>
<evidence type="ECO:0000313" key="10">
    <source>
        <dbReference type="Proteomes" id="UP000663860"/>
    </source>
</evidence>
<dbReference type="Pfam" id="PF12763">
    <property type="entry name" value="EH"/>
    <property type="match status" value="1"/>
</dbReference>
<proteinExistence type="predicted"/>
<feature type="compositionally biased region" description="Low complexity" evidence="3">
    <location>
        <begin position="369"/>
        <end position="383"/>
    </location>
</feature>
<keyword evidence="2" id="KW-0175">Coiled coil</keyword>
<dbReference type="GO" id="GO:0005509">
    <property type="term" value="F:calcium ion binding"/>
    <property type="evidence" value="ECO:0007669"/>
    <property type="project" value="InterPro"/>
</dbReference>
<evidence type="ECO:0000259" key="4">
    <source>
        <dbReference type="PROSITE" id="PS50031"/>
    </source>
</evidence>
<keyword evidence="1" id="KW-0106">Calcium</keyword>
<reference evidence="6" key="1">
    <citation type="submission" date="2021-02" db="EMBL/GenBank/DDBJ databases">
        <authorList>
            <person name="Nowell W R."/>
        </authorList>
    </citation>
    <scope>NUCLEOTIDE SEQUENCE</scope>
</reference>
<evidence type="ECO:0000256" key="2">
    <source>
        <dbReference type="SAM" id="Coils"/>
    </source>
</evidence>
<feature type="domain" description="EH" evidence="4">
    <location>
        <begin position="146"/>
        <end position="230"/>
    </location>
</feature>
<dbReference type="EMBL" id="CAJNON010000358">
    <property type="protein sequence ID" value="CAF1217578.1"/>
    <property type="molecule type" value="Genomic_DNA"/>
</dbReference>
<feature type="compositionally biased region" description="Acidic residues" evidence="3">
    <location>
        <begin position="114"/>
        <end position="137"/>
    </location>
</feature>
<dbReference type="SUPFAM" id="SSF47473">
    <property type="entry name" value="EF-hand"/>
    <property type="match status" value="1"/>
</dbReference>
<evidence type="ECO:0000256" key="1">
    <source>
        <dbReference type="ARBA" id="ARBA00022837"/>
    </source>
</evidence>
<protein>
    <submittedName>
        <fullName evidence="6">Uncharacterized protein</fullName>
    </submittedName>
</protein>
<feature type="compositionally biased region" description="Low complexity" evidence="3">
    <location>
        <begin position="314"/>
        <end position="326"/>
    </location>
</feature>
<dbReference type="SMART" id="SM00027">
    <property type="entry name" value="EH"/>
    <property type="match status" value="1"/>
</dbReference>
<dbReference type="Proteomes" id="UP000663881">
    <property type="component" value="Unassembled WGS sequence"/>
</dbReference>
<dbReference type="Proteomes" id="UP000663868">
    <property type="component" value="Unassembled WGS sequence"/>
</dbReference>
<organism evidence="6 10">
    <name type="scientific">Adineta steineri</name>
    <dbReference type="NCBI Taxonomy" id="433720"/>
    <lineage>
        <taxon>Eukaryota</taxon>
        <taxon>Metazoa</taxon>
        <taxon>Spiralia</taxon>
        <taxon>Gnathifera</taxon>
        <taxon>Rotifera</taxon>
        <taxon>Eurotatoria</taxon>
        <taxon>Bdelloidea</taxon>
        <taxon>Adinetida</taxon>
        <taxon>Adinetidae</taxon>
        <taxon>Adineta</taxon>
    </lineage>
</organism>
<dbReference type="InterPro" id="IPR018247">
    <property type="entry name" value="EF_Hand_1_Ca_BS"/>
</dbReference>
<dbReference type="PANTHER" id="PTHR11216:SF174">
    <property type="entry name" value="GH06923P"/>
    <property type="match status" value="1"/>
</dbReference>
<evidence type="ECO:0000313" key="8">
    <source>
        <dbReference type="EMBL" id="CAF3890052.1"/>
    </source>
</evidence>
<dbReference type="Gene3D" id="1.10.238.10">
    <property type="entry name" value="EF-hand"/>
    <property type="match status" value="1"/>
</dbReference>
<feature type="domain" description="EF-hand" evidence="5">
    <location>
        <begin position="179"/>
        <end position="214"/>
    </location>
</feature>
<evidence type="ECO:0000256" key="3">
    <source>
        <dbReference type="SAM" id="MobiDB-lite"/>
    </source>
</evidence>
<evidence type="ECO:0000313" key="6">
    <source>
        <dbReference type="EMBL" id="CAF1217360.1"/>
    </source>
</evidence>
<feature type="compositionally biased region" description="Pro residues" evidence="3">
    <location>
        <begin position="327"/>
        <end position="337"/>
    </location>
</feature>
<accession>A0A814XQ29</accession>
<dbReference type="InterPro" id="IPR002048">
    <property type="entry name" value="EF_hand_dom"/>
</dbReference>
<dbReference type="GO" id="GO:0016197">
    <property type="term" value="P:endosomal transport"/>
    <property type="evidence" value="ECO:0007669"/>
    <property type="project" value="TreeGrafter"/>
</dbReference>
<dbReference type="PROSITE" id="PS00018">
    <property type="entry name" value="EF_HAND_1"/>
    <property type="match status" value="1"/>
</dbReference>
<dbReference type="PANTHER" id="PTHR11216">
    <property type="entry name" value="EH DOMAIN"/>
    <property type="match status" value="1"/>
</dbReference>
<gene>
    <name evidence="6" type="ORF">IZO911_LOCUS29513</name>
    <name evidence="8" type="ORF">KXQ929_LOCUS22233</name>
    <name evidence="9" type="ORF">OKA104_LOCUS24232</name>
    <name evidence="7" type="ORF">VCS650_LOCUS26531</name>
</gene>
<evidence type="ECO:0000313" key="7">
    <source>
        <dbReference type="EMBL" id="CAF1217578.1"/>
    </source>
</evidence>
<dbReference type="CDD" id="cd00052">
    <property type="entry name" value="EH"/>
    <property type="match status" value="1"/>
</dbReference>
<dbReference type="EMBL" id="CAJNOE010000441">
    <property type="protein sequence ID" value="CAF1217360.1"/>
    <property type="molecule type" value="Genomic_DNA"/>
</dbReference>
<dbReference type="OrthoDB" id="207120at2759"/>
<dbReference type="PROSITE" id="PS50222">
    <property type="entry name" value="EF_HAND_2"/>
    <property type="match status" value="1"/>
</dbReference>
<dbReference type="GO" id="GO:0005886">
    <property type="term" value="C:plasma membrane"/>
    <property type="evidence" value="ECO:0007669"/>
    <property type="project" value="TreeGrafter"/>
</dbReference>
<feature type="region of interest" description="Disordered" evidence="3">
    <location>
        <begin position="354"/>
        <end position="385"/>
    </location>
</feature>
<dbReference type="AlphaFoldDB" id="A0A814XQ29"/>
<comment type="caution">
    <text evidence="6">The sequence shown here is derived from an EMBL/GenBank/DDBJ whole genome shotgun (WGS) entry which is preliminary data.</text>
</comment>
<sequence>MTTSDGVTLRHPPIPMVDVHPRLDIDTISILSSQSDSVQHLSSYIESDDEGKGLVGSNSSRLHDAIAQSSSLTSTSQHQPSAFKKDWAMYLTKPSNGSHNKHRHHHNESSSEASESDDDESSSSISDGDDSDQDFVDDPWTINTVQREYYTKQFKDIQPDITKLISGNIAKEFFERSRLPTTELSQIWNLSDVNHDGALSLAEFCTAMHLVVLRVNGFELPDELPPQLQPYTPLIDLSDSITNLPQINEQSENWATFKNSNSEITNNITLNNDENPNSPKQFSYGPPIADNHRIVAPVALRLSPPPPLPPPVVAPTTTTTTTTTTVKPPPPPPPPRAPGRTASIDVAHQPMLPPRTIVNDTPQRNVPLTTNHNSNSSSSTNTTPYLYNRTRPSIASTPQQSDPNILLGQIRDLIQPDHLQELASIISTPSTTTIENLHTALNQTKTRNSVLKAQLKHWEDRLTDLIDKRISLELQYKLEQQQQQQQQQQ</sequence>
<dbReference type="EMBL" id="CAJOBB010001683">
    <property type="protein sequence ID" value="CAF3890052.1"/>
    <property type="molecule type" value="Genomic_DNA"/>
</dbReference>
<dbReference type="GO" id="GO:0006897">
    <property type="term" value="P:endocytosis"/>
    <property type="evidence" value="ECO:0007669"/>
    <property type="project" value="TreeGrafter"/>
</dbReference>
<evidence type="ECO:0000313" key="9">
    <source>
        <dbReference type="EMBL" id="CAF3901846.1"/>
    </source>
</evidence>
<dbReference type="SMART" id="SM00054">
    <property type="entry name" value="EFh"/>
    <property type="match status" value="1"/>
</dbReference>
<dbReference type="PROSITE" id="PS50031">
    <property type="entry name" value="EH"/>
    <property type="match status" value="1"/>
</dbReference>
<feature type="region of interest" description="Disordered" evidence="3">
    <location>
        <begin position="93"/>
        <end position="138"/>
    </location>
</feature>
<dbReference type="GO" id="GO:0005737">
    <property type="term" value="C:cytoplasm"/>
    <property type="evidence" value="ECO:0007669"/>
    <property type="project" value="TreeGrafter"/>
</dbReference>
<feature type="region of interest" description="Disordered" evidence="3">
    <location>
        <begin position="305"/>
        <end position="342"/>
    </location>
</feature>
<dbReference type="InterPro" id="IPR011992">
    <property type="entry name" value="EF-hand-dom_pair"/>
</dbReference>
<dbReference type="InterPro" id="IPR000261">
    <property type="entry name" value="EH_dom"/>
</dbReference>
<dbReference type="EMBL" id="CAJOAY010001916">
    <property type="protein sequence ID" value="CAF3901846.1"/>
    <property type="molecule type" value="Genomic_DNA"/>
</dbReference>
<dbReference type="Proteomes" id="UP000663891">
    <property type="component" value="Unassembled WGS sequence"/>
</dbReference>
<feature type="compositionally biased region" description="Polar residues" evidence="3">
    <location>
        <begin position="358"/>
        <end position="368"/>
    </location>
</feature>
<feature type="coiled-coil region" evidence="2">
    <location>
        <begin position="441"/>
        <end position="475"/>
    </location>
</feature>
<dbReference type="Proteomes" id="UP000663860">
    <property type="component" value="Unassembled WGS sequence"/>
</dbReference>